<proteinExistence type="predicted"/>
<evidence type="ECO:0000313" key="1">
    <source>
        <dbReference type="EMBL" id="KAK9533548.1"/>
    </source>
</evidence>
<accession>A0AAW1FFE1</accession>
<name>A0AAW1FFE1_ZOAVI</name>
<protein>
    <submittedName>
        <fullName evidence="1">Uncharacterized protein</fullName>
    </submittedName>
</protein>
<keyword evidence="2" id="KW-1185">Reference proteome</keyword>
<dbReference type="AlphaFoldDB" id="A0AAW1FFE1"/>
<sequence>MVIDSVINRACGLWVRTENKGNLPWASILGAEADMLRGGFLQVLWHLAMSAPVQLLHTLAPTRPPSHA</sequence>
<gene>
    <name evidence="1" type="ORF">VZT92_008659</name>
</gene>
<dbReference type="EMBL" id="JBCEZU010000067">
    <property type="protein sequence ID" value="KAK9533548.1"/>
    <property type="molecule type" value="Genomic_DNA"/>
</dbReference>
<dbReference type="Proteomes" id="UP001488805">
    <property type="component" value="Unassembled WGS sequence"/>
</dbReference>
<comment type="caution">
    <text evidence="1">The sequence shown here is derived from an EMBL/GenBank/DDBJ whole genome shotgun (WGS) entry which is preliminary data.</text>
</comment>
<reference evidence="1 2" key="1">
    <citation type="journal article" date="2024" name="Genome Biol. Evol.">
        <title>Chromosome-level genome assembly of the viviparous eelpout Zoarces viviparus.</title>
        <authorList>
            <person name="Fuhrmann N."/>
            <person name="Brasseur M.V."/>
            <person name="Bakowski C.E."/>
            <person name="Podsiadlowski L."/>
            <person name="Prost S."/>
            <person name="Krehenwinkel H."/>
            <person name="Mayer C."/>
        </authorList>
    </citation>
    <scope>NUCLEOTIDE SEQUENCE [LARGE SCALE GENOMIC DNA]</scope>
    <source>
        <strain evidence="1">NO-MEL_2022_Ind0_liver</strain>
    </source>
</reference>
<evidence type="ECO:0000313" key="2">
    <source>
        <dbReference type="Proteomes" id="UP001488805"/>
    </source>
</evidence>
<organism evidence="1 2">
    <name type="scientific">Zoarces viviparus</name>
    <name type="common">Viviparous eelpout</name>
    <name type="synonym">Blennius viviparus</name>
    <dbReference type="NCBI Taxonomy" id="48416"/>
    <lineage>
        <taxon>Eukaryota</taxon>
        <taxon>Metazoa</taxon>
        <taxon>Chordata</taxon>
        <taxon>Craniata</taxon>
        <taxon>Vertebrata</taxon>
        <taxon>Euteleostomi</taxon>
        <taxon>Actinopterygii</taxon>
        <taxon>Neopterygii</taxon>
        <taxon>Teleostei</taxon>
        <taxon>Neoteleostei</taxon>
        <taxon>Acanthomorphata</taxon>
        <taxon>Eupercaria</taxon>
        <taxon>Perciformes</taxon>
        <taxon>Cottioidei</taxon>
        <taxon>Zoarcales</taxon>
        <taxon>Zoarcidae</taxon>
        <taxon>Zoarcinae</taxon>
        <taxon>Zoarces</taxon>
    </lineage>
</organism>